<organism evidence="7 8">
    <name type="scientific">Amycolatopsis melonis</name>
    <dbReference type="NCBI Taxonomy" id="3156488"/>
    <lineage>
        <taxon>Bacteria</taxon>
        <taxon>Bacillati</taxon>
        <taxon>Actinomycetota</taxon>
        <taxon>Actinomycetes</taxon>
        <taxon>Pseudonocardiales</taxon>
        <taxon>Pseudonocardiaceae</taxon>
        <taxon>Amycolatopsis</taxon>
    </lineage>
</organism>
<evidence type="ECO:0000256" key="4">
    <source>
        <dbReference type="ARBA" id="ARBA00022679"/>
    </source>
</evidence>
<dbReference type="SUPFAM" id="SSF53335">
    <property type="entry name" value="S-adenosyl-L-methionine-dependent methyltransferases"/>
    <property type="match status" value="1"/>
</dbReference>
<dbReference type="GO" id="GO:0008168">
    <property type="term" value="F:methyltransferase activity"/>
    <property type="evidence" value="ECO:0007669"/>
    <property type="project" value="UniProtKB-KW"/>
</dbReference>
<proteinExistence type="inferred from homology"/>
<comment type="similarity">
    <text evidence="2 6">Belongs to the UPF0677 family.</text>
</comment>
<dbReference type="Pfam" id="PF04072">
    <property type="entry name" value="LCM"/>
    <property type="match status" value="1"/>
</dbReference>
<keyword evidence="8" id="KW-1185">Reference proteome</keyword>
<protein>
    <recommendedName>
        <fullName evidence="6">S-adenosyl-L-methionine-dependent methyltransferase</fullName>
        <ecNumber evidence="6">2.1.1.-</ecNumber>
    </recommendedName>
</protein>
<gene>
    <name evidence="7" type="ORF">ABJI51_39545</name>
</gene>
<comment type="function">
    <text evidence="1 6">Exhibits S-adenosyl-L-methionine-dependent methyltransferase activity.</text>
</comment>
<evidence type="ECO:0000256" key="3">
    <source>
        <dbReference type="ARBA" id="ARBA00022603"/>
    </source>
</evidence>
<keyword evidence="5 6" id="KW-0949">S-adenosyl-L-methionine</keyword>
<dbReference type="PANTHER" id="PTHR43619">
    <property type="entry name" value="S-ADENOSYL-L-METHIONINE-DEPENDENT METHYLTRANSFERASE YKTD-RELATED"/>
    <property type="match status" value="1"/>
</dbReference>
<dbReference type="EMBL" id="JBDZYD010000018">
    <property type="protein sequence ID" value="MEQ0565208.1"/>
    <property type="molecule type" value="Genomic_DNA"/>
</dbReference>
<dbReference type="NCBIfam" id="TIGR00027">
    <property type="entry name" value="mthyl_TIGR00027"/>
    <property type="match status" value="1"/>
</dbReference>
<dbReference type="PANTHER" id="PTHR43619:SF2">
    <property type="entry name" value="S-ADENOSYL-L-METHIONINE-DEPENDENT METHYLTRANSFERASES SUPERFAMILY PROTEIN"/>
    <property type="match status" value="1"/>
</dbReference>
<name>A0ABV0LUQ8_9PSEU</name>
<keyword evidence="3 6" id="KW-0489">Methyltransferase</keyword>
<dbReference type="Gene3D" id="3.40.50.150">
    <property type="entry name" value="Vaccinia Virus protein VP39"/>
    <property type="match status" value="1"/>
</dbReference>
<dbReference type="GO" id="GO:0032259">
    <property type="term" value="P:methylation"/>
    <property type="evidence" value="ECO:0007669"/>
    <property type="project" value="UniProtKB-KW"/>
</dbReference>
<dbReference type="Proteomes" id="UP001440984">
    <property type="component" value="Unassembled WGS sequence"/>
</dbReference>
<evidence type="ECO:0000313" key="8">
    <source>
        <dbReference type="Proteomes" id="UP001440984"/>
    </source>
</evidence>
<dbReference type="InterPro" id="IPR007213">
    <property type="entry name" value="Ppm1/Ppm2/Tcmp"/>
</dbReference>
<sequence>MVIVAVDQFAPAPQIDDPLADAAAGGLDTVVILGAGFDTRAYRLPQLRGIPVYEVDLPAGTTRKAAALRKHFGRIPDGVTLVPVDFETQDFRDQLGRHGFTGGQRTLSCGRR</sequence>
<dbReference type="EC" id="2.1.1.-" evidence="6"/>
<evidence type="ECO:0000313" key="7">
    <source>
        <dbReference type="EMBL" id="MEQ0565208.1"/>
    </source>
</evidence>
<dbReference type="RefSeq" id="WP_348956289.1">
    <property type="nucleotide sequence ID" value="NZ_JBDZYD010000018.1"/>
</dbReference>
<evidence type="ECO:0000256" key="6">
    <source>
        <dbReference type="RuleBase" id="RU362030"/>
    </source>
</evidence>
<dbReference type="InterPro" id="IPR029063">
    <property type="entry name" value="SAM-dependent_MTases_sf"/>
</dbReference>
<accession>A0ABV0LUQ8</accession>
<evidence type="ECO:0000256" key="5">
    <source>
        <dbReference type="ARBA" id="ARBA00022691"/>
    </source>
</evidence>
<reference evidence="7 8" key="1">
    <citation type="submission" date="2024-05" db="EMBL/GenBank/DDBJ databases">
        <authorList>
            <person name="Zhao H."/>
            <person name="Xu Y."/>
            <person name="Lin S."/>
            <person name="Spain J.C."/>
            <person name="Zhou N.-Y."/>
        </authorList>
    </citation>
    <scope>NUCLEOTIDE SEQUENCE [LARGE SCALE GENOMIC DNA]</scope>
    <source>
        <strain evidence="7 8">NEAU-NG30</strain>
    </source>
</reference>
<evidence type="ECO:0000256" key="2">
    <source>
        <dbReference type="ARBA" id="ARBA00008138"/>
    </source>
</evidence>
<dbReference type="InterPro" id="IPR011610">
    <property type="entry name" value="SAM_mthyl_Trfase_ML2640-like"/>
</dbReference>
<keyword evidence="4 7" id="KW-0808">Transferase</keyword>
<comment type="caution">
    <text evidence="7">The sequence shown here is derived from an EMBL/GenBank/DDBJ whole genome shotgun (WGS) entry which is preliminary data.</text>
</comment>
<evidence type="ECO:0000256" key="1">
    <source>
        <dbReference type="ARBA" id="ARBA00003907"/>
    </source>
</evidence>